<evidence type="ECO:0000313" key="2">
    <source>
        <dbReference type="Proteomes" id="UP001177023"/>
    </source>
</evidence>
<protein>
    <submittedName>
        <fullName evidence="1">Uncharacterized protein</fullName>
    </submittedName>
</protein>
<name>A0AA36D575_9BILA</name>
<feature type="non-terminal residue" evidence="1">
    <location>
        <position position="1"/>
    </location>
</feature>
<dbReference type="EMBL" id="CATQJA010002662">
    <property type="protein sequence ID" value="CAJ0580896.1"/>
    <property type="molecule type" value="Genomic_DNA"/>
</dbReference>
<gene>
    <name evidence="1" type="ORF">MSPICULIGERA_LOCUS19070</name>
</gene>
<keyword evidence="2" id="KW-1185">Reference proteome</keyword>
<dbReference type="Proteomes" id="UP001177023">
    <property type="component" value="Unassembled WGS sequence"/>
</dbReference>
<proteinExistence type="predicted"/>
<accession>A0AA36D575</accession>
<organism evidence="1 2">
    <name type="scientific">Mesorhabditis spiculigera</name>
    <dbReference type="NCBI Taxonomy" id="96644"/>
    <lineage>
        <taxon>Eukaryota</taxon>
        <taxon>Metazoa</taxon>
        <taxon>Ecdysozoa</taxon>
        <taxon>Nematoda</taxon>
        <taxon>Chromadorea</taxon>
        <taxon>Rhabditida</taxon>
        <taxon>Rhabditina</taxon>
        <taxon>Rhabditomorpha</taxon>
        <taxon>Rhabditoidea</taxon>
        <taxon>Rhabditidae</taxon>
        <taxon>Mesorhabditinae</taxon>
        <taxon>Mesorhabditis</taxon>
    </lineage>
</organism>
<evidence type="ECO:0000313" key="1">
    <source>
        <dbReference type="EMBL" id="CAJ0580896.1"/>
    </source>
</evidence>
<dbReference type="AlphaFoldDB" id="A0AA36D575"/>
<comment type="caution">
    <text evidence="1">The sequence shown here is derived from an EMBL/GenBank/DDBJ whole genome shotgun (WGS) entry which is preliminary data.</text>
</comment>
<sequence>MTWMAEAVCLGLIFVGFRDLLRTYFPDRTMRRYESLLQSGCDRAGTTVEEAEEYFRLAALMLPNVRDDFFSHLDEIEARSGRNAAADWILALVKGAQDRMNNNGPEEQMMMDLNQV</sequence>
<reference evidence="1" key="1">
    <citation type="submission" date="2023-06" db="EMBL/GenBank/DDBJ databases">
        <authorList>
            <person name="Delattre M."/>
        </authorList>
    </citation>
    <scope>NUCLEOTIDE SEQUENCE</scope>
    <source>
        <strain evidence="1">AF72</strain>
    </source>
</reference>